<proteinExistence type="predicted"/>
<accession>A0A1X7VX83</accession>
<sequence>ANTPSLAVMTTKFQSALVITSSCLSYLLPITKSLQSEAHELVQAVSENYHFLDYVDIRHHIVLSHCKHQKRTISEL</sequence>
<reference evidence="1" key="1">
    <citation type="submission" date="2017-05" db="UniProtKB">
        <authorList>
            <consortium name="EnsemblMetazoa"/>
        </authorList>
    </citation>
    <scope>IDENTIFICATION</scope>
</reference>
<dbReference type="AlphaFoldDB" id="A0A1X7VX83"/>
<organism evidence="1">
    <name type="scientific">Amphimedon queenslandica</name>
    <name type="common">Sponge</name>
    <dbReference type="NCBI Taxonomy" id="400682"/>
    <lineage>
        <taxon>Eukaryota</taxon>
        <taxon>Metazoa</taxon>
        <taxon>Porifera</taxon>
        <taxon>Demospongiae</taxon>
        <taxon>Heteroscleromorpha</taxon>
        <taxon>Haplosclerida</taxon>
        <taxon>Niphatidae</taxon>
        <taxon>Amphimedon</taxon>
    </lineage>
</organism>
<evidence type="ECO:0000313" key="1">
    <source>
        <dbReference type="EnsemblMetazoa" id="Aqu2.1.44475_001"/>
    </source>
</evidence>
<dbReference type="InParanoid" id="A0A1X7VX83"/>
<name>A0A1X7VX83_AMPQE</name>
<dbReference type="EnsemblMetazoa" id="Aqu2.1.44475_001">
    <property type="protein sequence ID" value="Aqu2.1.44475_001"/>
    <property type="gene ID" value="Aqu2.1.44475"/>
</dbReference>
<protein>
    <submittedName>
        <fullName evidence="1">Uncharacterized protein</fullName>
    </submittedName>
</protein>